<dbReference type="GO" id="GO:0005777">
    <property type="term" value="C:peroxisome"/>
    <property type="evidence" value="ECO:0007669"/>
    <property type="project" value="TreeGrafter"/>
</dbReference>
<dbReference type="Gene3D" id="2.40.180.10">
    <property type="entry name" value="Catalase core domain"/>
    <property type="match status" value="1"/>
</dbReference>
<protein>
    <recommendedName>
        <fullName evidence="1">Catalase core domain-containing protein</fullName>
    </recommendedName>
</protein>
<dbReference type="SMART" id="SM01060">
    <property type="entry name" value="Catalase"/>
    <property type="match status" value="1"/>
</dbReference>
<feature type="domain" description="Catalase core" evidence="1">
    <location>
        <begin position="21"/>
        <end position="313"/>
    </location>
</feature>
<reference evidence="2 3" key="1">
    <citation type="submission" date="2023-08" db="EMBL/GenBank/DDBJ databases">
        <title>Black Yeasts Isolated from many extreme environments.</title>
        <authorList>
            <person name="Coleine C."/>
            <person name="Stajich J.E."/>
            <person name="Selbmann L."/>
        </authorList>
    </citation>
    <scope>NUCLEOTIDE SEQUENCE [LARGE SCALE GENOMIC DNA]</scope>
    <source>
        <strain evidence="2 3">CCFEE 5935</strain>
    </source>
</reference>
<dbReference type="InterPro" id="IPR011614">
    <property type="entry name" value="Catalase_core"/>
</dbReference>
<dbReference type="EMBL" id="JAVRRT010000010">
    <property type="protein sequence ID" value="KAK5167980.1"/>
    <property type="molecule type" value="Genomic_DNA"/>
</dbReference>
<proteinExistence type="predicted"/>
<dbReference type="GeneID" id="89927887"/>
<dbReference type="InterPro" id="IPR024168">
    <property type="entry name" value="Catalase_SrpA-type_pred"/>
</dbReference>
<evidence type="ECO:0000313" key="3">
    <source>
        <dbReference type="Proteomes" id="UP001337655"/>
    </source>
</evidence>
<evidence type="ECO:0000313" key="2">
    <source>
        <dbReference type="EMBL" id="KAK5167980.1"/>
    </source>
</evidence>
<name>A0AAV9P832_9PEZI</name>
<dbReference type="AlphaFoldDB" id="A0AAV9P832"/>
<dbReference type="GO" id="GO:0042542">
    <property type="term" value="P:response to hydrogen peroxide"/>
    <property type="evidence" value="ECO:0007669"/>
    <property type="project" value="TreeGrafter"/>
</dbReference>
<dbReference type="GO" id="GO:0020037">
    <property type="term" value="F:heme binding"/>
    <property type="evidence" value="ECO:0007669"/>
    <property type="project" value="InterPro"/>
</dbReference>
<dbReference type="InterPro" id="IPR020835">
    <property type="entry name" value="Catalase_sf"/>
</dbReference>
<dbReference type="PANTHER" id="PTHR11465">
    <property type="entry name" value="CATALASE"/>
    <property type="match status" value="1"/>
</dbReference>
<dbReference type="PIRSF" id="PIRSF000296">
    <property type="entry name" value="SrpA"/>
    <property type="match status" value="1"/>
</dbReference>
<dbReference type="GO" id="GO:0005739">
    <property type="term" value="C:mitochondrion"/>
    <property type="evidence" value="ECO:0007669"/>
    <property type="project" value="TreeGrafter"/>
</dbReference>
<dbReference type="Pfam" id="PF00199">
    <property type="entry name" value="Catalase"/>
    <property type="match status" value="1"/>
</dbReference>
<gene>
    <name evidence="2" type="ORF">LTR77_006547</name>
</gene>
<dbReference type="GO" id="GO:0004096">
    <property type="term" value="F:catalase activity"/>
    <property type="evidence" value="ECO:0007669"/>
    <property type="project" value="InterPro"/>
</dbReference>
<dbReference type="SUPFAM" id="SSF56634">
    <property type="entry name" value="Heme-dependent catalase-like"/>
    <property type="match status" value="1"/>
</dbReference>
<evidence type="ECO:0000259" key="1">
    <source>
        <dbReference type="SMART" id="SM01060"/>
    </source>
</evidence>
<dbReference type="RefSeq" id="XP_064657590.1">
    <property type="nucleotide sequence ID" value="XM_064803789.1"/>
</dbReference>
<keyword evidence="3" id="KW-1185">Reference proteome</keyword>
<dbReference type="GO" id="GO:0042744">
    <property type="term" value="P:hydrogen peroxide catabolic process"/>
    <property type="evidence" value="ECO:0007669"/>
    <property type="project" value="TreeGrafter"/>
</dbReference>
<organism evidence="2 3">
    <name type="scientific">Saxophila tyrrhenica</name>
    <dbReference type="NCBI Taxonomy" id="1690608"/>
    <lineage>
        <taxon>Eukaryota</taxon>
        <taxon>Fungi</taxon>
        <taxon>Dikarya</taxon>
        <taxon>Ascomycota</taxon>
        <taxon>Pezizomycotina</taxon>
        <taxon>Dothideomycetes</taxon>
        <taxon>Dothideomycetidae</taxon>
        <taxon>Mycosphaerellales</taxon>
        <taxon>Extremaceae</taxon>
        <taxon>Saxophila</taxon>
    </lineage>
</organism>
<dbReference type="PANTHER" id="PTHR11465:SF62">
    <property type="entry name" value="CATALASE T"/>
    <property type="match status" value="1"/>
</dbReference>
<dbReference type="CDD" id="cd08153">
    <property type="entry name" value="srpA_like"/>
    <property type="match status" value="1"/>
</dbReference>
<accession>A0AAV9P832</accession>
<sequence>MPLSSDQSVNETAGTLVKTLQGAFGTPAGYRPAHAKGRLTKGTFTPSQEAATLSTAPHFNNASTPILTRFSNSTGLHAIPDTDPNANPRGMAVRFLLSSDGHKHTDIIAHSTSHFPMRTGEGFLQMLGAIGGGTIGEFLAQNPSAKAFVEDPKPAPESFGTERYFGVTAFKLIDREGKETFVRYRIVPEAGYETLSEEELKGKGKDYLFEELEARLKSGLVSFKLMAQVAEEDDVTDDNTVHWPEERKQVELGTIEVEEMVGEKESKEEQQRIIFDPIPRVEGVDVSADPLLDMRAAIYLISGKERRAAASTA</sequence>
<dbReference type="PROSITE" id="PS51402">
    <property type="entry name" value="CATALASE_3"/>
    <property type="match status" value="1"/>
</dbReference>
<dbReference type="Gene3D" id="1.20.1280.120">
    <property type="match status" value="1"/>
</dbReference>
<dbReference type="InterPro" id="IPR018028">
    <property type="entry name" value="Catalase"/>
</dbReference>
<dbReference type="Proteomes" id="UP001337655">
    <property type="component" value="Unassembled WGS sequence"/>
</dbReference>
<comment type="caution">
    <text evidence="2">The sequence shown here is derived from an EMBL/GenBank/DDBJ whole genome shotgun (WGS) entry which is preliminary data.</text>
</comment>